<protein>
    <submittedName>
        <fullName evidence="1">Uncharacterized protein</fullName>
    </submittedName>
</protein>
<accession>A0A8S5UJW8</accession>
<proteinExistence type="predicted"/>
<evidence type="ECO:0000313" key="1">
    <source>
        <dbReference type="EMBL" id="DAF94716.1"/>
    </source>
</evidence>
<sequence>MTRNDHGYSNYDYGVKVLDPVTKYEIFNAKYPIFGSDITNKVPQIVTRRVVITNSSHIFNEPNHPNLNFNYSGEWTNVPIVQFQDVDILKVPHGQGKVPIFMSMARSHLVNRMYARWFQADGNFTVEYNMLVTPAAPGSGYYSEDVPFMPTQGRALIDPISGKAFDFVVPLGNGNTRNITNNFVRWKNLRIFADNENIYARMSLGSLVSHRSSRWGPGASAVHQFIKLWTDLSGSWFDFTFYIFPYDPKDDIFVR</sequence>
<dbReference type="EMBL" id="BK016096">
    <property type="protein sequence ID" value="DAF94716.1"/>
    <property type="molecule type" value="Genomic_DNA"/>
</dbReference>
<reference evidence="1" key="1">
    <citation type="journal article" date="2021" name="Proc. Natl. Acad. Sci. U.S.A.">
        <title>A Catalog of Tens of Thousands of Viruses from Human Metagenomes Reveals Hidden Associations with Chronic Diseases.</title>
        <authorList>
            <person name="Tisza M.J."/>
            <person name="Buck C.B."/>
        </authorList>
    </citation>
    <scope>NUCLEOTIDE SEQUENCE</scope>
    <source>
        <strain evidence="1">Ct9A73</strain>
    </source>
</reference>
<organism evidence="1">
    <name type="scientific">Podoviridae sp. ct9A73</name>
    <dbReference type="NCBI Taxonomy" id="2825225"/>
    <lineage>
        <taxon>Viruses</taxon>
        <taxon>Duplodnaviria</taxon>
        <taxon>Heunggongvirae</taxon>
        <taxon>Uroviricota</taxon>
        <taxon>Caudoviricetes</taxon>
    </lineage>
</organism>
<name>A0A8S5UJW8_9CAUD</name>